<sequence>MQKTNRQLLIALFSAFCLLWLSAINAVQASTTLPNHQPMSEPNLTVTEVTQVCPEQESSSPHTSHHAKVEHQSCSSFCVMKIPFEPSHHALQIAPSAIALIGQEQIAKAISRVQTLFRPPIHLALIDSFHA</sequence>
<organism evidence="2 3">
    <name type="scientific">Vibrio ponticus</name>
    <dbReference type="NCBI Taxonomy" id="265668"/>
    <lineage>
        <taxon>Bacteria</taxon>
        <taxon>Pseudomonadati</taxon>
        <taxon>Pseudomonadota</taxon>
        <taxon>Gammaproteobacteria</taxon>
        <taxon>Vibrionales</taxon>
        <taxon>Vibrionaceae</taxon>
        <taxon>Vibrio</taxon>
    </lineage>
</organism>
<proteinExistence type="predicted"/>
<gene>
    <name evidence="2" type="ORF">EGH82_15760</name>
</gene>
<evidence type="ECO:0000313" key="2">
    <source>
        <dbReference type="EMBL" id="ROV58993.1"/>
    </source>
</evidence>
<feature type="signal peptide" evidence="1">
    <location>
        <begin position="1"/>
        <end position="29"/>
    </location>
</feature>
<reference evidence="2 3" key="1">
    <citation type="submission" date="2018-11" db="EMBL/GenBank/DDBJ databases">
        <title>Vibrio ponticus strain CAIM 1751 pathogenic for the snapper Lutjanus guttatus.</title>
        <authorList>
            <person name="Soto-Rodriguez S."/>
            <person name="Lozano-Olvera R."/>
            <person name="Gomez-Gil B."/>
        </authorList>
    </citation>
    <scope>NUCLEOTIDE SEQUENCE [LARGE SCALE GENOMIC DNA]</scope>
    <source>
        <strain evidence="2 3">CAIM 1751</strain>
    </source>
</reference>
<comment type="caution">
    <text evidence="2">The sequence shown here is derived from an EMBL/GenBank/DDBJ whole genome shotgun (WGS) entry which is preliminary data.</text>
</comment>
<keyword evidence="1" id="KW-0732">Signal</keyword>
<evidence type="ECO:0000313" key="3">
    <source>
        <dbReference type="Proteomes" id="UP000278792"/>
    </source>
</evidence>
<dbReference type="EMBL" id="RKIK01000055">
    <property type="protein sequence ID" value="ROV58993.1"/>
    <property type="molecule type" value="Genomic_DNA"/>
</dbReference>
<dbReference type="Proteomes" id="UP000278792">
    <property type="component" value="Unassembled WGS sequence"/>
</dbReference>
<feature type="chain" id="PRO_5018026994" description="DUF2946 domain-containing protein" evidence="1">
    <location>
        <begin position="30"/>
        <end position="131"/>
    </location>
</feature>
<name>A0A3N3DWX8_9VIBR</name>
<evidence type="ECO:0000256" key="1">
    <source>
        <dbReference type="SAM" id="SignalP"/>
    </source>
</evidence>
<evidence type="ECO:0008006" key="4">
    <source>
        <dbReference type="Google" id="ProtNLM"/>
    </source>
</evidence>
<accession>A0A3N3DWX8</accession>
<dbReference type="AlphaFoldDB" id="A0A3N3DWX8"/>
<protein>
    <recommendedName>
        <fullName evidence="4">DUF2946 domain-containing protein</fullName>
    </recommendedName>
</protein>
<dbReference type="RefSeq" id="WP_123782818.1">
    <property type="nucleotide sequence ID" value="NZ_RKIK01000055.1"/>
</dbReference>